<name>A0ABR7MUG3_9FIRM</name>
<evidence type="ECO:0000259" key="3">
    <source>
        <dbReference type="Pfam" id="PF09822"/>
    </source>
</evidence>
<dbReference type="Pfam" id="PF23357">
    <property type="entry name" value="DUF7088"/>
    <property type="match status" value="1"/>
</dbReference>
<evidence type="ECO:0000259" key="4">
    <source>
        <dbReference type="Pfam" id="PF23357"/>
    </source>
</evidence>
<keyword evidence="6" id="KW-1185">Reference proteome</keyword>
<accession>A0ABR7MUG3</accession>
<feature type="transmembrane region" description="Helical" evidence="2">
    <location>
        <begin position="498"/>
        <end position="522"/>
    </location>
</feature>
<keyword evidence="2" id="KW-0812">Transmembrane</keyword>
<comment type="caution">
    <text evidence="5">The sequence shown here is derived from an EMBL/GenBank/DDBJ whole genome shotgun (WGS) entry which is preliminary data.</text>
</comment>
<dbReference type="InterPro" id="IPR029062">
    <property type="entry name" value="Class_I_gatase-like"/>
</dbReference>
<organism evidence="5 6">
    <name type="scientific">Jutongia hominis</name>
    <dbReference type="NCBI Taxonomy" id="2763664"/>
    <lineage>
        <taxon>Bacteria</taxon>
        <taxon>Bacillati</taxon>
        <taxon>Bacillota</taxon>
        <taxon>Clostridia</taxon>
        <taxon>Lachnospirales</taxon>
        <taxon>Lachnospiraceae</taxon>
        <taxon>Jutongia</taxon>
    </lineage>
</organism>
<protein>
    <submittedName>
        <fullName evidence="5">GldG family protein</fullName>
    </submittedName>
</protein>
<feature type="compositionally biased region" description="Basic and acidic residues" evidence="1">
    <location>
        <begin position="1"/>
        <end position="10"/>
    </location>
</feature>
<dbReference type="Pfam" id="PF09822">
    <property type="entry name" value="ABC_transp_aux"/>
    <property type="match status" value="1"/>
</dbReference>
<evidence type="ECO:0000313" key="6">
    <source>
        <dbReference type="Proteomes" id="UP000637513"/>
    </source>
</evidence>
<dbReference type="SUPFAM" id="SSF52317">
    <property type="entry name" value="Class I glutamine amidotransferase-like"/>
    <property type="match status" value="1"/>
</dbReference>
<evidence type="ECO:0000313" key="5">
    <source>
        <dbReference type="EMBL" id="MBC8557444.1"/>
    </source>
</evidence>
<sequence length="526" mass="57505">MSEEKKEKNLDIAASKESNETEQKIDAVATENNSLEKKQEKKTKKKFNLKKVFDNIKRSFTNKQFRSGAYSSVLTVLVIAIVVVVNLVFGKLDLSTDLSSGSYFTLSKTTKKILKQVDSDITIYYMVQDGSEQDYISNALKQYNKVSKHVKVKRIDPVVNPGFAKKQGIDDEISSNDVIVVNNKTKSAKYISNEDMYIESNSMYSSGSSSTSLDVEGQVTAAIQNVISDSSTKMYVLTKHSETELGDTLKSALEKMNYEISDLELATKDSVPSDCDVLYINGPTTDITTEEKDKILDYLKNGGSAIINVGYTTEKMTNFKEILAYYGVNVTSGIICEGTGNYATYPNYIVPSVGSDSSLLSDLSGYIIFPDAAGLSKASSDSVRSTVKITDLLDTSDSSFIKVDPSSGSASKEDGDVDGPFSVGYSITETVDKKETNLLVFASSGAFSESFTQTTQLANATVFKKAASSLSKSDVKEASIDKKNLSYSYVSLTSGTQLLWAAIIIVIIPGGLLICGFLIWFFRRRK</sequence>
<feature type="transmembrane region" description="Helical" evidence="2">
    <location>
        <begin position="67"/>
        <end position="89"/>
    </location>
</feature>
<keyword evidence="2" id="KW-1133">Transmembrane helix</keyword>
<dbReference type="RefSeq" id="WP_249304603.1">
    <property type="nucleotide sequence ID" value="NZ_JACRSW010000027.1"/>
</dbReference>
<dbReference type="EMBL" id="JACRSW010000027">
    <property type="protein sequence ID" value="MBC8557444.1"/>
    <property type="molecule type" value="Genomic_DNA"/>
</dbReference>
<evidence type="ECO:0000256" key="1">
    <source>
        <dbReference type="SAM" id="MobiDB-lite"/>
    </source>
</evidence>
<feature type="domain" description="DUF7088" evidence="4">
    <location>
        <begin position="103"/>
        <end position="191"/>
    </location>
</feature>
<gene>
    <name evidence="5" type="ORF">H8700_06965</name>
</gene>
<dbReference type="Proteomes" id="UP000637513">
    <property type="component" value="Unassembled WGS sequence"/>
</dbReference>
<proteinExistence type="predicted"/>
<evidence type="ECO:0000256" key="2">
    <source>
        <dbReference type="SAM" id="Phobius"/>
    </source>
</evidence>
<keyword evidence="2" id="KW-0472">Membrane</keyword>
<feature type="region of interest" description="Disordered" evidence="1">
    <location>
        <begin position="1"/>
        <end position="39"/>
    </location>
</feature>
<reference evidence="5 6" key="1">
    <citation type="submission" date="2020-08" db="EMBL/GenBank/DDBJ databases">
        <title>Genome public.</title>
        <authorList>
            <person name="Liu C."/>
            <person name="Sun Q."/>
        </authorList>
    </citation>
    <scope>NUCLEOTIDE SEQUENCE [LARGE SCALE GENOMIC DNA]</scope>
    <source>
        <strain evidence="5 6">BX3</strain>
    </source>
</reference>
<dbReference type="InterPro" id="IPR019196">
    <property type="entry name" value="ABC_transp_unknown"/>
</dbReference>
<feature type="domain" description="ABC-type uncharacterised transport system" evidence="3">
    <location>
        <begin position="236"/>
        <end position="458"/>
    </location>
</feature>
<dbReference type="InterPro" id="IPR055396">
    <property type="entry name" value="DUF7088"/>
</dbReference>